<keyword evidence="2" id="KW-1185">Reference proteome</keyword>
<gene>
    <name evidence="1" type="ordered locus">RD1_2772</name>
</gene>
<dbReference type="HOGENOM" id="CLU_194614_0_0_5"/>
<dbReference type="EMBL" id="CP000362">
    <property type="protein sequence ID" value="ABG32303.1"/>
    <property type="molecule type" value="Genomic_DNA"/>
</dbReference>
<sequence length="82" mass="8761">MSVAQNFTLSTNQTAGRYHMPSQHWAIFALRDIQTALDCDKYDVASCHIDDAIAAILAQDEQDATGHHKDAGDMGLGAGIGS</sequence>
<name>Q165P0_ROSDO</name>
<evidence type="ECO:0000313" key="2">
    <source>
        <dbReference type="Proteomes" id="UP000007029"/>
    </source>
</evidence>
<organism evidence="1 2">
    <name type="scientific">Roseobacter denitrificans (strain ATCC 33942 / OCh 114)</name>
    <name type="common">Erythrobacter sp. (strain OCh 114)</name>
    <name type="synonym">Roseobacter denitrificans</name>
    <dbReference type="NCBI Taxonomy" id="375451"/>
    <lineage>
        <taxon>Bacteria</taxon>
        <taxon>Pseudomonadati</taxon>
        <taxon>Pseudomonadota</taxon>
        <taxon>Alphaproteobacteria</taxon>
        <taxon>Rhodobacterales</taxon>
        <taxon>Roseobacteraceae</taxon>
        <taxon>Roseobacter</taxon>
    </lineage>
</organism>
<proteinExistence type="predicted"/>
<dbReference type="Proteomes" id="UP000007029">
    <property type="component" value="Chromosome"/>
</dbReference>
<dbReference type="AlphaFoldDB" id="Q165P0"/>
<dbReference type="STRING" id="375451.RD1_2772"/>
<reference evidence="1 2" key="1">
    <citation type="journal article" date="2007" name="J. Bacteriol.">
        <title>The complete genome sequence of Roseobacter denitrificans reveals a mixotrophic rather than photosynthetic metabolism.</title>
        <authorList>
            <person name="Swingley W.D."/>
            <person name="Sadekar S."/>
            <person name="Mastrian S.D."/>
            <person name="Matthies H.J."/>
            <person name="Hao J."/>
            <person name="Ramos H."/>
            <person name="Acharya C.R."/>
            <person name="Conrad A.L."/>
            <person name="Taylor H.L."/>
            <person name="Dejesa L.C."/>
            <person name="Shah M.K."/>
            <person name="O'huallachain M.E."/>
            <person name="Lince M.T."/>
            <person name="Blankenship R.E."/>
            <person name="Beatty J.T."/>
            <person name="Touchman J.W."/>
        </authorList>
    </citation>
    <scope>NUCLEOTIDE SEQUENCE [LARGE SCALE GENOMIC DNA]</scope>
    <source>
        <strain evidence="2">ATCC 33942 / OCh 114</strain>
    </source>
</reference>
<dbReference type="eggNOG" id="ENOG5031ABF">
    <property type="taxonomic scope" value="Bacteria"/>
</dbReference>
<protein>
    <submittedName>
        <fullName evidence="1">Uncharacterized protein</fullName>
    </submittedName>
</protein>
<dbReference type="KEGG" id="rde:RD1_2772"/>
<evidence type="ECO:0000313" key="1">
    <source>
        <dbReference type="EMBL" id="ABG32303.1"/>
    </source>
</evidence>
<accession>Q165P0</accession>